<dbReference type="PANTHER" id="PTHR46796">
    <property type="entry name" value="HTH-TYPE TRANSCRIPTIONAL ACTIVATOR RHAS-RELATED"/>
    <property type="match status" value="1"/>
</dbReference>
<evidence type="ECO:0000259" key="4">
    <source>
        <dbReference type="PROSITE" id="PS01124"/>
    </source>
</evidence>
<proteinExistence type="predicted"/>
<comment type="caution">
    <text evidence="5">The sequence shown here is derived from an EMBL/GenBank/DDBJ whole genome shotgun (WGS) entry which is preliminary data.</text>
</comment>
<dbReference type="PANTHER" id="PTHR46796:SF6">
    <property type="entry name" value="ARAC SUBFAMILY"/>
    <property type="match status" value="1"/>
</dbReference>
<dbReference type="Proteomes" id="UP000256541">
    <property type="component" value="Unassembled WGS sequence"/>
</dbReference>
<dbReference type="Gene3D" id="1.10.10.60">
    <property type="entry name" value="Homeodomain-like"/>
    <property type="match status" value="1"/>
</dbReference>
<dbReference type="AlphaFoldDB" id="A0A3E0VXA1"/>
<keyword evidence="3" id="KW-0804">Transcription</keyword>
<dbReference type="InterPro" id="IPR018060">
    <property type="entry name" value="HTH_AraC"/>
</dbReference>
<dbReference type="Pfam" id="PF12833">
    <property type="entry name" value="HTH_18"/>
    <property type="match status" value="1"/>
</dbReference>
<gene>
    <name evidence="5" type="ORF">B7R22_10110</name>
</gene>
<keyword evidence="1" id="KW-0805">Transcription regulation</keyword>
<dbReference type="PROSITE" id="PS01124">
    <property type="entry name" value="HTH_ARAC_FAMILY_2"/>
    <property type="match status" value="1"/>
</dbReference>
<dbReference type="GO" id="GO:0043565">
    <property type="term" value="F:sequence-specific DNA binding"/>
    <property type="evidence" value="ECO:0007669"/>
    <property type="project" value="InterPro"/>
</dbReference>
<dbReference type="InterPro" id="IPR050204">
    <property type="entry name" value="AraC_XylS_family_regulators"/>
</dbReference>
<keyword evidence="2" id="KW-0238">DNA-binding</keyword>
<organism evidence="5 6">
    <name type="scientific">Subtercola boreus</name>
    <dbReference type="NCBI Taxonomy" id="120213"/>
    <lineage>
        <taxon>Bacteria</taxon>
        <taxon>Bacillati</taxon>
        <taxon>Actinomycetota</taxon>
        <taxon>Actinomycetes</taxon>
        <taxon>Micrococcales</taxon>
        <taxon>Microbacteriaceae</taxon>
        <taxon>Subtercola</taxon>
    </lineage>
</organism>
<sequence>MRGAKDDTMTNEPGFTEVQPSRWTLEGWEGLRALGPHLVSENPEGFQAWGRRWSLPGVIISDVAQTPLQMSPSGRDPEQRDYVSIVFVRHGIFELYESGRTFRFEAGQAGYMAGWDQVEAVNPVKSRVAMVSIHRDLLAAHGVTVPGRIGSFPDASRLRRPTLAFLLALMVEFAAAGERPMATEATSTVLAQLLAGLFLEGAGRRSDAEIFPQGLRARAEALIANRSNDPEFSPQVLAEMLNVSLRHLQRSFSVEGVGPAEVIRGKRLETALAALRLASHAPRSVGEIAQQAGFSSVKELRHALRASYGITPRELLAGRPLGSAIDTIDRLSLIG</sequence>
<dbReference type="GO" id="GO:0003700">
    <property type="term" value="F:DNA-binding transcription factor activity"/>
    <property type="evidence" value="ECO:0007669"/>
    <property type="project" value="InterPro"/>
</dbReference>
<protein>
    <recommendedName>
        <fullName evidence="4">HTH araC/xylS-type domain-containing protein</fullName>
    </recommendedName>
</protein>
<evidence type="ECO:0000313" key="6">
    <source>
        <dbReference type="Proteomes" id="UP000256541"/>
    </source>
</evidence>
<dbReference type="SMART" id="SM00342">
    <property type="entry name" value="HTH_ARAC"/>
    <property type="match status" value="1"/>
</dbReference>
<name>A0A3E0VXA1_9MICO</name>
<dbReference type="EMBL" id="NBXB01000029">
    <property type="protein sequence ID" value="RFA13978.1"/>
    <property type="molecule type" value="Genomic_DNA"/>
</dbReference>
<evidence type="ECO:0000256" key="1">
    <source>
        <dbReference type="ARBA" id="ARBA00023015"/>
    </source>
</evidence>
<evidence type="ECO:0000256" key="2">
    <source>
        <dbReference type="ARBA" id="ARBA00023125"/>
    </source>
</evidence>
<accession>A0A3E0VXA1</accession>
<evidence type="ECO:0000313" key="5">
    <source>
        <dbReference type="EMBL" id="RFA13978.1"/>
    </source>
</evidence>
<reference evidence="5 6" key="1">
    <citation type="submission" date="2017-04" db="EMBL/GenBank/DDBJ databases">
        <title>Comparative genome analysis of Subtercola boreus.</title>
        <authorList>
            <person name="Cho Y.-J."/>
            <person name="Cho A."/>
            <person name="Kim O.-S."/>
            <person name="Lee J.-I."/>
        </authorList>
    </citation>
    <scope>NUCLEOTIDE SEQUENCE [LARGE SCALE GENOMIC DNA]</scope>
    <source>
        <strain evidence="5 6">P27479</strain>
    </source>
</reference>
<feature type="domain" description="HTH araC/xylS-type" evidence="4">
    <location>
        <begin position="217"/>
        <end position="318"/>
    </location>
</feature>
<evidence type="ECO:0000256" key="3">
    <source>
        <dbReference type="ARBA" id="ARBA00023163"/>
    </source>
</evidence>